<proteinExistence type="predicted"/>
<evidence type="ECO:0000313" key="2">
    <source>
        <dbReference type="Proteomes" id="UP000248863"/>
    </source>
</evidence>
<comment type="caution">
    <text evidence="1">The sequence shown here is derived from an EMBL/GenBank/DDBJ whole genome shotgun (WGS) entry which is preliminary data.</text>
</comment>
<dbReference type="Proteomes" id="UP000248863">
    <property type="component" value="Unassembled WGS sequence"/>
</dbReference>
<evidence type="ECO:0000313" key="1">
    <source>
        <dbReference type="EMBL" id="RAI30428.1"/>
    </source>
</evidence>
<keyword evidence="2" id="KW-1185">Reference proteome</keyword>
<gene>
    <name evidence="1" type="ORF">CH338_27705</name>
</gene>
<organism evidence="1 2">
    <name type="scientific">Rhodoplanes elegans</name>
    <dbReference type="NCBI Taxonomy" id="29408"/>
    <lineage>
        <taxon>Bacteria</taxon>
        <taxon>Pseudomonadati</taxon>
        <taxon>Pseudomonadota</taxon>
        <taxon>Alphaproteobacteria</taxon>
        <taxon>Hyphomicrobiales</taxon>
        <taxon>Nitrobacteraceae</taxon>
        <taxon>Rhodoplanes</taxon>
    </lineage>
</organism>
<protein>
    <submittedName>
        <fullName evidence="1">Uncharacterized protein</fullName>
    </submittedName>
</protein>
<dbReference type="AlphaFoldDB" id="A0A327K4S6"/>
<feature type="non-terminal residue" evidence="1">
    <location>
        <position position="1"/>
    </location>
</feature>
<dbReference type="EMBL" id="NPEU01000616">
    <property type="protein sequence ID" value="RAI30428.1"/>
    <property type="molecule type" value="Genomic_DNA"/>
</dbReference>
<accession>A0A327K4S6</accession>
<name>A0A327K4S6_9BRAD</name>
<reference evidence="1 2" key="1">
    <citation type="submission" date="2017-07" db="EMBL/GenBank/DDBJ databases">
        <title>Draft Genome Sequences of Select Purple Nonsulfur Bacteria.</title>
        <authorList>
            <person name="Lasarre B."/>
            <person name="Mckinlay J.B."/>
        </authorList>
    </citation>
    <scope>NUCLEOTIDE SEQUENCE [LARGE SCALE GENOMIC DNA]</scope>
    <source>
        <strain evidence="1 2">DSM 11907</strain>
    </source>
</reference>
<sequence>AAAAAPGALDVEAELERLADDALDGWEAMTDPLLAPLRAAIDRASSFDELISMLPELASEVDGTKLAEALARLTATARGLGDTRD</sequence>